<evidence type="ECO:0000313" key="3">
    <source>
        <dbReference type="Proteomes" id="UP000321393"/>
    </source>
</evidence>
<dbReference type="GO" id="GO:0004601">
    <property type="term" value="F:peroxidase activity"/>
    <property type="evidence" value="ECO:0007669"/>
    <property type="project" value="UniProtKB-KW"/>
</dbReference>
<dbReference type="InterPro" id="IPR000477">
    <property type="entry name" value="RT_dom"/>
</dbReference>
<dbReference type="InterPro" id="IPR043128">
    <property type="entry name" value="Rev_trsase/Diguanyl_cyclase"/>
</dbReference>
<dbReference type="PANTHER" id="PTHR37984">
    <property type="entry name" value="PROTEIN CBG26694"/>
    <property type="match status" value="1"/>
</dbReference>
<evidence type="ECO:0000259" key="1">
    <source>
        <dbReference type="Pfam" id="PF00078"/>
    </source>
</evidence>
<dbReference type="PANTHER" id="PTHR37984:SF5">
    <property type="entry name" value="PROTEIN NYNRIN-LIKE"/>
    <property type="match status" value="1"/>
</dbReference>
<accession>A0A5A7U396</accession>
<evidence type="ECO:0000313" key="2">
    <source>
        <dbReference type="EMBL" id="KAA0047919.1"/>
    </source>
</evidence>
<organism evidence="2 3">
    <name type="scientific">Cucumis melo var. makuwa</name>
    <name type="common">Oriental melon</name>
    <dbReference type="NCBI Taxonomy" id="1194695"/>
    <lineage>
        <taxon>Eukaryota</taxon>
        <taxon>Viridiplantae</taxon>
        <taxon>Streptophyta</taxon>
        <taxon>Embryophyta</taxon>
        <taxon>Tracheophyta</taxon>
        <taxon>Spermatophyta</taxon>
        <taxon>Magnoliopsida</taxon>
        <taxon>eudicotyledons</taxon>
        <taxon>Gunneridae</taxon>
        <taxon>Pentapetalae</taxon>
        <taxon>rosids</taxon>
        <taxon>fabids</taxon>
        <taxon>Cucurbitales</taxon>
        <taxon>Cucurbitaceae</taxon>
        <taxon>Benincaseae</taxon>
        <taxon>Cucumis</taxon>
    </lineage>
</organism>
<sequence>MIEELLDELHDVAVFSKLDLLSRYLQIWMREEDIEKTDSHTHKGHYEFLVMPFGLTNALAGNLSNTHESSFQTLPKVIVLAFVDDILVYSTDIIEHEKHLKVVYNILRDNKLFTNEKICVIGHFRVQYFGHWIFSKGIEVDGEKVTAMVNWPQPRDVSELRGFLGLSRYYQRFVKAYGNIAAPLTKLLQKNGFKWDKGTI</sequence>
<comment type="caution">
    <text evidence="2">The sequence shown here is derived from an EMBL/GenBank/DDBJ whole genome shotgun (WGS) entry which is preliminary data.</text>
</comment>
<dbReference type="InterPro" id="IPR050951">
    <property type="entry name" value="Retrovirus_Pol_polyprotein"/>
</dbReference>
<protein>
    <submittedName>
        <fullName evidence="2">Peroxidase 64</fullName>
    </submittedName>
</protein>
<dbReference type="AlphaFoldDB" id="A0A5A7U396"/>
<proteinExistence type="predicted"/>
<feature type="domain" description="Reverse transcriptase" evidence="1">
    <location>
        <begin position="6"/>
        <end position="133"/>
    </location>
</feature>
<keyword evidence="2" id="KW-0560">Oxidoreductase</keyword>
<dbReference type="Pfam" id="PF00078">
    <property type="entry name" value="RVT_1"/>
    <property type="match status" value="1"/>
</dbReference>
<dbReference type="SUPFAM" id="SSF56672">
    <property type="entry name" value="DNA/RNA polymerases"/>
    <property type="match status" value="1"/>
</dbReference>
<dbReference type="InterPro" id="IPR043502">
    <property type="entry name" value="DNA/RNA_pol_sf"/>
</dbReference>
<dbReference type="OrthoDB" id="430238at2759"/>
<dbReference type="Proteomes" id="UP000321393">
    <property type="component" value="Unassembled WGS sequence"/>
</dbReference>
<keyword evidence="2" id="KW-0575">Peroxidase</keyword>
<dbReference type="Gene3D" id="3.30.70.270">
    <property type="match status" value="2"/>
</dbReference>
<dbReference type="EMBL" id="SSTE01013041">
    <property type="protein sequence ID" value="KAA0047919.1"/>
    <property type="molecule type" value="Genomic_DNA"/>
</dbReference>
<gene>
    <name evidence="2" type="ORF">E6C27_scaffold133G002030</name>
</gene>
<name>A0A5A7U396_CUCMM</name>
<reference evidence="2 3" key="1">
    <citation type="submission" date="2019-08" db="EMBL/GenBank/DDBJ databases">
        <title>Draft genome sequences of two oriental melons (Cucumis melo L. var makuwa).</title>
        <authorList>
            <person name="Kwon S.-Y."/>
        </authorList>
    </citation>
    <scope>NUCLEOTIDE SEQUENCE [LARGE SCALE GENOMIC DNA]</scope>
    <source>
        <strain evidence="3">cv. SW 3</strain>
        <tissue evidence="2">Leaf</tissue>
    </source>
</reference>
<dbReference type="Gene3D" id="3.10.10.10">
    <property type="entry name" value="HIV Type 1 Reverse Transcriptase, subunit A, domain 1"/>
    <property type="match status" value="1"/>
</dbReference>
<dbReference type="CDD" id="cd01647">
    <property type="entry name" value="RT_LTR"/>
    <property type="match status" value="1"/>
</dbReference>